<proteinExistence type="predicted"/>
<gene>
    <name evidence="2" type="ORF">NA56DRAFT_693911</name>
</gene>
<dbReference type="Pfam" id="PF20150">
    <property type="entry name" value="2EXR"/>
    <property type="match status" value="1"/>
</dbReference>
<accession>A0A2J6PKB7</accession>
<dbReference type="AlphaFoldDB" id="A0A2J6PKB7"/>
<evidence type="ECO:0000313" key="3">
    <source>
        <dbReference type="Proteomes" id="UP000235672"/>
    </source>
</evidence>
<sequence>MPRVAQTFPQFPLLATELQQQIWSLVITAIPSRVVPLRGDPRGIVQSSHNPQNIDLRGGQKCSTIDHESEEWDWEWCPRVYTSPALIPAPLHICSLSRSLALKRWKLSFGAEEGDRELEGKIWFDFESNVLCFDQKGHFGFTRWTNTVPEREKTVLRRIAIDFDGILLSTGNLWAGEGIADLLMNNLPMLEEIVLIRTWRTAGGIVIKRWVDTVQC</sequence>
<dbReference type="EMBL" id="KZ613521">
    <property type="protein sequence ID" value="PMD14495.1"/>
    <property type="molecule type" value="Genomic_DNA"/>
</dbReference>
<evidence type="ECO:0000259" key="1">
    <source>
        <dbReference type="Pfam" id="PF20150"/>
    </source>
</evidence>
<protein>
    <recommendedName>
        <fullName evidence="1">2EXR domain-containing protein</fullName>
    </recommendedName>
</protein>
<dbReference type="InterPro" id="IPR045518">
    <property type="entry name" value="2EXR"/>
</dbReference>
<reference evidence="2 3" key="1">
    <citation type="submission" date="2016-05" db="EMBL/GenBank/DDBJ databases">
        <title>A degradative enzymes factory behind the ericoid mycorrhizal symbiosis.</title>
        <authorList>
            <consortium name="DOE Joint Genome Institute"/>
            <person name="Martino E."/>
            <person name="Morin E."/>
            <person name="Grelet G."/>
            <person name="Kuo A."/>
            <person name="Kohler A."/>
            <person name="Daghino S."/>
            <person name="Barry K."/>
            <person name="Choi C."/>
            <person name="Cichocki N."/>
            <person name="Clum A."/>
            <person name="Copeland A."/>
            <person name="Hainaut M."/>
            <person name="Haridas S."/>
            <person name="Labutti K."/>
            <person name="Lindquist E."/>
            <person name="Lipzen A."/>
            <person name="Khouja H.-R."/>
            <person name="Murat C."/>
            <person name="Ohm R."/>
            <person name="Olson A."/>
            <person name="Spatafora J."/>
            <person name="Veneault-Fourrey C."/>
            <person name="Henrissat B."/>
            <person name="Grigoriev I."/>
            <person name="Martin F."/>
            <person name="Perotto S."/>
        </authorList>
    </citation>
    <scope>NUCLEOTIDE SEQUENCE [LARGE SCALE GENOMIC DNA]</scope>
    <source>
        <strain evidence="2 3">UAMH 7357</strain>
    </source>
</reference>
<evidence type="ECO:0000313" key="2">
    <source>
        <dbReference type="EMBL" id="PMD14495.1"/>
    </source>
</evidence>
<dbReference type="PANTHER" id="PTHR35910">
    <property type="entry name" value="2EXR DOMAIN-CONTAINING PROTEIN"/>
    <property type="match status" value="1"/>
</dbReference>
<keyword evidence="3" id="KW-1185">Reference proteome</keyword>
<dbReference type="Proteomes" id="UP000235672">
    <property type="component" value="Unassembled WGS sequence"/>
</dbReference>
<dbReference type="PANTHER" id="PTHR35910:SF6">
    <property type="entry name" value="2EXR DOMAIN-CONTAINING PROTEIN"/>
    <property type="match status" value="1"/>
</dbReference>
<dbReference type="OrthoDB" id="3439599at2759"/>
<name>A0A2J6PKB7_9HELO</name>
<organism evidence="2 3">
    <name type="scientific">Hyaloscypha hepaticicola</name>
    <dbReference type="NCBI Taxonomy" id="2082293"/>
    <lineage>
        <taxon>Eukaryota</taxon>
        <taxon>Fungi</taxon>
        <taxon>Dikarya</taxon>
        <taxon>Ascomycota</taxon>
        <taxon>Pezizomycotina</taxon>
        <taxon>Leotiomycetes</taxon>
        <taxon>Helotiales</taxon>
        <taxon>Hyaloscyphaceae</taxon>
        <taxon>Hyaloscypha</taxon>
    </lineage>
</organism>
<feature type="domain" description="2EXR" evidence="1">
    <location>
        <begin position="8"/>
        <end position="131"/>
    </location>
</feature>